<proteinExistence type="predicted"/>
<dbReference type="Proteomes" id="UP000199147">
    <property type="component" value="Unassembled WGS sequence"/>
</dbReference>
<dbReference type="AlphaFoldDB" id="A0A0H5S912"/>
<dbReference type="EMBL" id="CWKH01000002">
    <property type="protein sequence ID" value="CRZ17784.1"/>
    <property type="molecule type" value="Genomic_DNA"/>
</dbReference>
<dbReference type="RefSeq" id="WP_090517220.1">
    <property type="nucleotide sequence ID" value="NZ_CWKH01000002.1"/>
</dbReference>
<organism evidence="1 2">
    <name type="scientific">Mycolicibacterium neworleansense</name>
    <dbReference type="NCBI Taxonomy" id="146018"/>
    <lineage>
        <taxon>Bacteria</taxon>
        <taxon>Bacillati</taxon>
        <taxon>Actinomycetota</taxon>
        <taxon>Actinomycetes</taxon>
        <taxon>Mycobacteriales</taxon>
        <taxon>Mycobacteriaceae</taxon>
        <taxon>Mycolicibacterium</taxon>
    </lineage>
</organism>
<evidence type="ECO:0000313" key="1">
    <source>
        <dbReference type="EMBL" id="CRZ17784.1"/>
    </source>
</evidence>
<sequence length="220" mass="24042">MKISDVAAWPVEFGAAVRHRRLFHPNGVLARGSLERTAPPTRGLPLYSCDVVGRLSKGLGTPGSVPDIAGLAWRMPPQLSGTPWDVLLASTLAGNRFVLWPANSWTGITFSSVMPLRFDGALWWLRARLRTEFDGAGLSLDSVNGQLERGGIQFDIEQCPPTGEFEPLGRLSLREKLPHGRDVSFDPALHEADGVRLAPGWLADIRRGAYHSSRVGRDAE</sequence>
<accession>A0A0H5S912</accession>
<keyword evidence="2" id="KW-1185">Reference proteome</keyword>
<dbReference type="STRING" id="146018.BN2156_04676"/>
<gene>
    <name evidence="1" type="ORF">BN2156_04676</name>
</gene>
<name>A0A0H5S912_9MYCO</name>
<protein>
    <recommendedName>
        <fullName evidence="3">Phosphodiesterase</fullName>
    </recommendedName>
</protein>
<evidence type="ECO:0008006" key="3">
    <source>
        <dbReference type="Google" id="ProtNLM"/>
    </source>
</evidence>
<evidence type="ECO:0000313" key="2">
    <source>
        <dbReference type="Proteomes" id="UP000199147"/>
    </source>
</evidence>
<reference evidence="2" key="1">
    <citation type="submission" date="2015-07" db="EMBL/GenBank/DDBJ databases">
        <authorList>
            <person name="Urmite Genomes"/>
        </authorList>
    </citation>
    <scope>NUCLEOTIDE SEQUENCE [LARGE SCALE GENOMIC DNA]</scope>
    <source>
        <strain evidence="2">type strain: ATCC 49404</strain>
    </source>
</reference>
<dbReference type="OrthoDB" id="3368165at2"/>